<evidence type="ECO:0000313" key="2">
    <source>
        <dbReference type="EMBL" id="MPC75738.1"/>
    </source>
</evidence>
<dbReference type="AlphaFoldDB" id="A0A5B7I4C0"/>
<dbReference type="EMBL" id="VSRR010041770">
    <property type="protein sequence ID" value="MPC75738.1"/>
    <property type="molecule type" value="Genomic_DNA"/>
</dbReference>
<proteinExistence type="predicted"/>
<comment type="caution">
    <text evidence="2">The sequence shown here is derived from an EMBL/GenBank/DDBJ whole genome shotgun (WGS) entry which is preliminary data.</text>
</comment>
<name>A0A5B7I4C0_PORTR</name>
<sequence length="61" mass="6715">MLIVLRRPRPSPPTAARQHRKIPTNAHDLACRWIACSTGTRERVTPTGTQDAQGIARGIGR</sequence>
<accession>A0A5B7I4C0</accession>
<evidence type="ECO:0000256" key="1">
    <source>
        <dbReference type="SAM" id="MobiDB-lite"/>
    </source>
</evidence>
<reference evidence="2 3" key="1">
    <citation type="submission" date="2019-05" db="EMBL/GenBank/DDBJ databases">
        <title>Another draft genome of Portunus trituberculatus and its Hox gene families provides insights of decapod evolution.</title>
        <authorList>
            <person name="Jeong J.-H."/>
            <person name="Song I."/>
            <person name="Kim S."/>
            <person name="Choi T."/>
            <person name="Kim D."/>
            <person name="Ryu S."/>
            <person name="Kim W."/>
        </authorList>
    </citation>
    <scope>NUCLEOTIDE SEQUENCE [LARGE SCALE GENOMIC DNA]</scope>
    <source>
        <tissue evidence="2">Muscle</tissue>
    </source>
</reference>
<dbReference type="Proteomes" id="UP000324222">
    <property type="component" value="Unassembled WGS sequence"/>
</dbReference>
<gene>
    <name evidence="2" type="ORF">E2C01_070132</name>
</gene>
<evidence type="ECO:0000313" key="3">
    <source>
        <dbReference type="Proteomes" id="UP000324222"/>
    </source>
</evidence>
<feature type="region of interest" description="Disordered" evidence="1">
    <location>
        <begin position="1"/>
        <end position="23"/>
    </location>
</feature>
<organism evidence="2 3">
    <name type="scientific">Portunus trituberculatus</name>
    <name type="common">Swimming crab</name>
    <name type="synonym">Neptunus trituberculatus</name>
    <dbReference type="NCBI Taxonomy" id="210409"/>
    <lineage>
        <taxon>Eukaryota</taxon>
        <taxon>Metazoa</taxon>
        <taxon>Ecdysozoa</taxon>
        <taxon>Arthropoda</taxon>
        <taxon>Crustacea</taxon>
        <taxon>Multicrustacea</taxon>
        <taxon>Malacostraca</taxon>
        <taxon>Eumalacostraca</taxon>
        <taxon>Eucarida</taxon>
        <taxon>Decapoda</taxon>
        <taxon>Pleocyemata</taxon>
        <taxon>Brachyura</taxon>
        <taxon>Eubrachyura</taxon>
        <taxon>Portunoidea</taxon>
        <taxon>Portunidae</taxon>
        <taxon>Portuninae</taxon>
        <taxon>Portunus</taxon>
    </lineage>
</organism>
<feature type="region of interest" description="Disordered" evidence="1">
    <location>
        <begin position="42"/>
        <end position="61"/>
    </location>
</feature>
<protein>
    <submittedName>
        <fullName evidence="2">Uncharacterized protein</fullName>
    </submittedName>
</protein>
<keyword evidence="3" id="KW-1185">Reference proteome</keyword>